<dbReference type="PANTHER" id="PTHR30329:SF21">
    <property type="entry name" value="LIPOPROTEIN YIAD-RELATED"/>
    <property type="match status" value="1"/>
</dbReference>
<dbReference type="InterPro" id="IPR006664">
    <property type="entry name" value="OMP_bac"/>
</dbReference>
<dbReference type="STRING" id="1036672.TKWG_12725"/>
<evidence type="ECO:0000259" key="6">
    <source>
        <dbReference type="PROSITE" id="PS51123"/>
    </source>
</evidence>
<dbReference type="InterPro" id="IPR006665">
    <property type="entry name" value="OmpA-like"/>
</dbReference>
<name>I3UCE9_ADVKW</name>
<dbReference type="AlphaFoldDB" id="I3UCE9"/>
<dbReference type="PROSITE" id="PS51123">
    <property type="entry name" value="OMPA_2"/>
    <property type="match status" value="1"/>
</dbReference>
<dbReference type="SUPFAM" id="SSF103088">
    <property type="entry name" value="OmpA-like"/>
    <property type="match status" value="1"/>
</dbReference>
<feature type="domain" description="OmpA-like" evidence="6">
    <location>
        <begin position="39"/>
        <end position="155"/>
    </location>
</feature>
<evidence type="ECO:0000313" key="8">
    <source>
        <dbReference type="Proteomes" id="UP000005267"/>
    </source>
</evidence>
<dbReference type="RefSeq" id="WP_014750778.1">
    <property type="nucleotide sequence ID" value="NC_017964.1"/>
</dbReference>
<feature type="signal peptide" evidence="5">
    <location>
        <begin position="1"/>
        <end position="23"/>
    </location>
</feature>
<dbReference type="CDD" id="cd07185">
    <property type="entry name" value="OmpA_C-like"/>
    <property type="match status" value="1"/>
</dbReference>
<evidence type="ECO:0000256" key="5">
    <source>
        <dbReference type="SAM" id="SignalP"/>
    </source>
</evidence>
<protein>
    <submittedName>
        <fullName evidence="7">OmpA/MotB family outer membrane protein</fullName>
    </submittedName>
</protein>
<evidence type="ECO:0000256" key="4">
    <source>
        <dbReference type="PROSITE-ProRule" id="PRU00473"/>
    </source>
</evidence>
<dbReference type="HOGENOM" id="CLU_100109_0_0_4"/>
<gene>
    <name evidence="7" type="ordered locus">TKWG_12725</name>
</gene>
<keyword evidence="5" id="KW-0732">Signal</keyword>
<evidence type="ECO:0000256" key="2">
    <source>
        <dbReference type="ARBA" id="ARBA00023136"/>
    </source>
</evidence>
<accession>I3UCE9</accession>
<dbReference type="PROSITE" id="PS51257">
    <property type="entry name" value="PROKAR_LIPOPROTEIN"/>
    <property type="match status" value="1"/>
</dbReference>
<reference evidence="8" key="2">
    <citation type="journal article" date="2013" name="PLoS ONE">
        <title>Genome implosion elicits host-confinement in Alcaligenaceae: evidence from the comparative genomics of Tetrathiobacter kashmirensis, a pathogen in the making.</title>
        <authorList>
            <person name="Ghosh W."/>
            <person name="Alam M."/>
            <person name="Roy C."/>
            <person name="Pyne P."/>
            <person name="George A."/>
            <person name="Chakraborty R."/>
            <person name="Majumder S."/>
            <person name="Agarwal A."/>
            <person name="Chakraborty S."/>
            <person name="Majumdar S."/>
            <person name="Gupta S.K."/>
        </authorList>
    </citation>
    <scope>NUCLEOTIDE SEQUENCE [LARGE SCALE GENOMIC DNA]</scope>
    <source>
        <strain evidence="8">WT001</strain>
    </source>
</reference>
<dbReference type="OrthoDB" id="9782229at2"/>
<evidence type="ECO:0000256" key="1">
    <source>
        <dbReference type="ARBA" id="ARBA00004442"/>
    </source>
</evidence>
<dbReference type="InterPro" id="IPR050330">
    <property type="entry name" value="Bact_OuterMem_StrucFunc"/>
</dbReference>
<comment type="subcellular location">
    <subcellularLocation>
        <location evidence="1">Cell outer membrane</location>
    </subcellularLocation>
</comment>
<organism evidence="7 8">
    <name type="scientific">Advenella kashmirensis (strain DSM 17095 / LMG 22695 / WT001)</name>
    <name type="common">Tetrathiobacter kashmirensis</name>
    <dbReference type="NCBI Taxonomy" id="1036672"/>
    <lineage>
        <taxon>Bacteria</taxon>
        <taxon>Pseudomonadati</taxon>
        <taxon>Pseudomonadota</taxon>
        <taxon>Betaproteobacteria</taxon>
        <taxon>Burkholderiales</taxon>
        <taxon>Alcaligenaceae</taxon>
    </lineage>
</organism>
<dbReference type="KEGG" id="aka:TKWG_12725"/>
<reference evidence="7 8" key="1">
    <citation type="journal article" date="2011" name="J. Bacteriol.">
        <title>Whole-genome shotgun sequencing of the sulfur-oxidizing chemoautotroph Tetrathiobacter kashmirensis.</title>
        <authorList>
            <person name="Ghosh W."/>
            <person name="George A."/>
            <person name="Agarwal A."/>
            <person name="Raj P."/>
            <person name="Alam M."/>
            <person name="Pyne P."/>
            <person name="Das Gupta S.K."/>
        </authorList>
    </citation>
    <scope>NUCLEOTIDE SEQUENCE [LARGE SCALE GENOMIC DNA]</scope>
    <source>
        <strain evidence="7 8">WT001</strain>
    </source>
</reference>
<dbReference type="Gene3D" id="3.30.1330.60">
    <property type="entry name" value="OmpA-like domain"/>
    <property type="match status" value="1"/>
</dbReference>
<dbReference type="Proteomes" id="UP000005267">
    <property type="component" value="Chromosome"/>
</dbReference>
<dbReference type="PRINTS" id="PR01021">
    <property type="entry name" value="OMPADOMAIN"/>
</dbReference>
<sequence>MPQLRLLRNALALLALTLLTACASMGGNDRSGLQISQDPRGVAIASKDSSLFLPGSATLQPESAPFFDRVSQLLRDRPERKALVDSVSDNTGSAEYNQELQEVRALSIMKALTSRGVDRSRLAYVTGSSASPTPGTMQPVNTAAQQSKIIILGASTADMNVNTIERFFDGISNLGKSLFN</sequence>
<keyword evidence="3" id="KW-0998">Cell outer membrane</keyword>
<feature type="chain" id="PRO_5003680613" evidence="5">
    <location>
        <begin position="24"/>
        <end position="180"/>
    </location>
</feature>
<dbReference type="PANTHER" id="PTHR30329">
    <property type="entry name" value="STATOR ELEMENT OF FLAGELLAR MOTOR COMPLEX"/>
    <property type="match status" value="1"/>
</dbReference>
<evidence type="ECO:0000313" key="7">
    <source>
        <dbReference type="EMBL" id="AFK62687.1"/>
    </source>
</evidence>
<dbReference type="Pfam" id="PF00691">
    <property type="entry name" value="OmpA"/>
    <property type="match status" value="1"/>
</dbReference>
<evidence type="ECO:0000256" key="3">
    <source>
        <dbReference type="ARBA" id="ARBA00023237"/>
    </source>
</evidence>
<keyword evidence="8" id="KW-1185">Reference proteome</keyword>
<dbReference type="GO" id="GO:0009279">
    <property type="term" value="C:cell outer membrane"/>
    <property type="evidence" value="ECO:0007669"/>
    <property type="project" value="UniProtKB-SubCell"/>
</dbReference>
<dbReference type="EMBL" id="CP003555">
    <property type="protein sequence ID" value="AFK62687.1"/>
    <property type="molecule type" value="Genomic_DNA"/>
</dbReference>
<proteinExistence type="predicted"/>
<dbReference type="InterPro" id="IPR036737">
    <property type="entry name" value="OmpA-like_sf"/>
</dbReference>
<keyword evidence="2 4" id="KW-0472">Membrane</keyword>